<sequence length="523" mass="57904">MPGEELSQPSQIMPTRNTNNHTRQETNILRPLTFIKHVFSIGNGSKRVVKVEIDEESAGVRLLGTKLKGRRIARKVAISQKDRCMADKPCKRSPVAVLVPRLLGQDLASVGCPLRCTAEAAEVAAYCVRVIWPNLLADTEAAKAWFSMFCRHSMVHHAFHFARAVHSDLLHDQVSKSGSQQVIAHKTAAIGLLKRNLMHLDRSDTLDAAVLTVLALASNELDPLRLHSLAQLPFEPHMPTASWVSVYGRLETVKTHSNALSLLVDSVGGLPNLTLPGLANMITFSDLLDASAQLRKPAFPCTWQLHDSVLCSYSVLGPLARHTPGHGFFTKVPVGMPASMSVLVRLATVDRYMSERRGKLWDEDEAYQVISSRNAAQHALLSLPDLTDFGPRDVHGTQVLMYGICRLTAVIYSNAVILGLPPHSGWHTPLVKRLRRLLEVCRISNPDEASDLLVWSVCVGGLAALGSPHRCFFETFLKDIVRTRKLLMWRDVQIILEDFIWSDAACRDGAGTMWLAVMRLAVR</sequence>
<evidence type="ECO:0000256" key="1">
    <source>
        <dbReference type="SAM" id="MobiDB-lite"/>
    </source>
</evidence>
<dbReference type="PANTHER" id="PTHR37540:SF5">
    <property type="entry name" value="TRANSCRIPTION FACTOR DOMAIN-CONTAINING PROTEIN"/>
    <property type="match status" value="1"/>
</dbReference>
<name>A0AAN7WR78_9PEZI</name>
<protein>
    <recommendedName>
        <fullName evidence="4">Transcription factor domain-containing protein</fullName>
    </recommendedName>
</protein>
<dbReference type="AlphaFoldDB" id="A0AAN7WR78"/>
<accession>A0AAN7WR78</accession>
<dbReference type="PANTHER" id="PTHR37540">
    <property type="entry name" value="TRANSCRIPTION FACTOR (ACR-2), PUTATIVE-RELATED-RELATED"/>
    <property type="match status" value="1"/>
</dbReference>
<dbReference type="Proteomes" id="UP001310594">
    <property type="component" value="Unassembled WGS sequence"/>
</dbReference>
<comment type="caution">
    <text evidence="2">The sequence shown here is derived from an EMBL/GenBank/DDBJ whole genome shotgun (WGS) entry which is preliminary data.</text>
</comment>
<dbReference type="InterPro" id="IPR021858">
    <property type="entry name" value="Fun_TF"/>
</dbReference>
<gene>
    <name evidence="2" type="ORF">LTR97_000465</name>
</gene>
<evidence type="ECO:0000313" key="2">
    <source>
        <dbReference type="EMBL" id="KAK5707926.1"/>
    </source>
</evidence>
<feature type="compositionally biased region" description="Polar residues" evidence="1">
    <location>
        <begin position="7"/>
        <end position="25"/>
    </location>
</feature>
<feature type="region of interest" description="Disordered" evidence="1">
    <location>
        <begin position="1"/>
        <end position="25"/>
    </location>
</feature>
<evidence type="ECO:0008006" key="4">
    <source>
        <dbReference type="Google" id="ProtNLM"/>
    </source>
</evidence>
<dbReference type="Pfam" id="PF11951">
    <property type="entry name" value="Fungal_trans_2"/>
    <property type="match status" value="1"/>
</dbReference>
<dbReference type="EMBL" id="JAVRQU010000001">
    <property type="protein sequence ID" value="KAK5707926.1"/>
    <property type="molecule type" value="Genomic_DNA"/>
</dbReference>
<reference evidence="2" key="1">
    <citation type="submission" date="2023-08" db="EMBL/GenBank/DDBJ databases">
        <title>Black Yeasts Isolated from many extreme environments.</title>
        <authorList>
            <person name="Coleine C."/>
            <person name="Stajich J.E."/>
            <person name="Selbmann L."/>
        </authorList>
    </citation>
    <scope>NUCLEOTIDE SEQUENCE</scope>
    <source>
        <strain evidence="2">CCFEE 5810</strain>
    </source>
</reference>
<organism evidence="2 3">
    <name type="scientific">Elasticomyces elasticus</name>
    <dbReference type="NCBI Taxonomy" id="574655"/>
    <lineage>
        <taxon>Eukaryota</taxon>
        <taxon>Fungi</taxon>
        <taxon>Dikarya</taxon>
        <taxon>Ascomycota</taxon>
        <taxon>Pezizomycotina</taxon>
        <taxon>Dothideomycetes</taxon>
        <taxon>Dothideomycetidae</taxon>
        <taxon>Mycosphaerellales</taxon>
        <taxon>Teratosphaeriaceae</taxon>
        <taxon>Elasticomyces</taxon>
    </lineage>
</organism>
<evidence type="ECO:0000313" key="3">
    <source>
        <dbReference type="Proteomes" id="UP001310594"/>
    </source>
</evidence>
<proteinExistence type="predicted"/>